<sequence>MAQSRPEAFLVARRRSCAVLSVGMATPDFLATIRDESTRFRDVLTGADPDTAVPTCPDWTADDLLWHLTEVQWFWGTIVSQNVADPESLEHPERPDGHDALLRAFDDAQRELTAALRDTASDETRWMWTADAALHTAGYIARRQAHEALIHRVDAELTSGATVSGIDPTLAADGVDEIVAVMYGREHPLLTFAAAAGSVIELVATDAGRRWMLQLGRETATLPESGERIDDPNFRPAPDAIPAATISGTAADLDLWLWNRPTAGTLARSGDAQALAAMDDVLLREGVK</sequence>
<dbReference type="Pfam" id="PF07398">
    <property type="entry name" value="MDMPI_C"/>
    <property type="match status" value="1"/>
</dbReference>
<dbReference type="SUPFAM" id="SSF109854">
    <property type="entry name" value="DinB/YfiT-like putative metalloenzymes"/>
    <property type="match status" value="1"/>
</dbReference>
<dbReference type="AlphaFoldDB" id="A0A3M9M5L0"/>
<keyword evidence="3" id="KW-0670">Pyruvate</keyword>
<reference evidence="3 4" key="1">
    <citation type="submission" date="2018-11" db="EMBL/GenBank/DDBJ databases">
        <title>Draft genome of Simplicispira Flexivirga sp. BO-16.</title>
        <authorList>
            <person name="Im W.T."/>
        </authorList>
    </citation>
    <scope>NUCLEOTIDE SEQUENCE [LARGE SCALE GENOMIC DNA]</scope>
    <source>
        <strain evidence="3 4">BO-16</strain>
    </source>
</reference>
<dbReference type="PANTHER" id="PTHR40758:SF1">
    <property type="entry name" value="CONSERVED PROTEIN"/>
    <property type="match status" value="1"/>
</dbReference>
<evidence type="ECO:0000313" key="3">
    <source>
        <dbReference type="EMBL" id="RNI20455.1"/>
    </source>
</evidence>
<dbReference type="GO" id="GO:0046872">
    <property type="term" value="F:metal ion binding"/>
    <property type="evidence" value="ECO:0007669"/>
    <property type="project" value="InterPro"/>
</dbReference>
<dbReference type="InterPro" id="IPR010872">
    <property type="entry name" value="MDMPI_C-term_domain"/>
</dbReference>
<feature type="domain" description="MDMPI C-terminal" evidence="1">
    <location>
        <begin position="170"/>
        <end position="276"/>
    </location>
</feature>
<dbReference type="Pfam" id="PF11716">
    <property type="entry name" value="MDMPI_N"/>
    <property type="match status" value="1"/>
</dbReference>
<dbReference type="EMBL" id="RJJQ01000016">
    <property type="protein sequence ID" value="RNI20455.1"/>
    <property type="molecule type" value="Genomic_DNA"/>
</dbReference>
<dbReference type="NCBIfam" id="TIGR03083">
    <property type="entry name" value="maleylpyruvate isomerase family mycothiol-dependent enzyme"/>
    <property type="match status" value="1"/>
</dbReference>
<accession>A0A3M9M5L0</accession>
<dbReference type="InterPro" id="IPR024344">
    <property type="entry name" value="MDMPI_metal-binding"/>
</dbReference>
<feature type="domain" description="Mycothiol-dependent maleylpyruvate isomerase metal-binding" evidence="2">
    <location>
        <begin position="31"/>
        <end position="155"/>
    </location>
</feature>
<dbReference type="GO" id="GO:0016853">
    <property type="term" value="F:isomerase activity"/>
    <property type="evidence" value="ECO:0007669"/>
    <property type="project" value="UniProtKB-KW"/>
</dbReference>
<dbReference type="PANTHER" id="PTHR40758">
    <property type="entry name" value="CONSERVED PROTEIN"/>
    <property type="match status" value="1"/>
</dbReference>
<protein>
    <submittedName>
        <fullName evidence="3">Maleylpyruvate isomerase family mycothiol-dependent enzyme</fullName>
    </submittedName>
</protein>
<organism evidence="3 4">
    <name type="scientific">Flexivirga caeni</name>
    <dbReference type="NCBI Taxonomy" id="2294115"/>
    <lineage>
        <taxon>Bacteria</taxon>
        <taxon>Bacillati</taxon>
        <taxon>Actinomycetota</taxon>
        <taxon>Actinomycetes</taxon>
        <taxon>Micrococcales</taxon>
        <taxon>Dermacoccaceae</taxon>
        <taxon>Flexivirga</taxon>
    </lineage>
</organism>
<dbReference type="GO" id="GO:0005886">
    <property type="term" value="C:plasma membrane"/>
    <property type="evidence" value="ECO:0007669"/>
    <property type="project" value="TreeGrafter"/>
</dbReference>
<evidence type="ECO:0000259" key="1">
    <source>
        <dbReference type="Pfam" id="PF07398"/>
    </source>
</evidence>
<dbReference type="InterPro" id="IPR017517">
    <property type="entry name" value="Maleyloyr_isom"/>
</dbReference>
<comment type="caution">
    <text evidence="3">The sequence shown here is derived from an EMBL/GenBank/DDBJ whole genome shotgun (WGS) entry which is preliminary data.</text>
</comment>
<evidence type="ECO:0000259" key="2">
    <source>
        <dbReference type="Pfam" id="PF11716"/>
    </source>
</evidence>
<keyword evidence="3" id="KW-0413">Isomerase</keyword>
<proteinExistence type="predicted"/>
<dbReference type="InterPro" id="IPR034660">
    <property type="entry name" value="DinB/YfiT-like"/>
</dbReference>
<gene>
    <name evidence="3" type="ORF">EFY87_14585</name>
</gene>
<evidence type="ECO:0000313" key="4">
    <source>
        <dbReference type="Proteomes" id="UP000271678"/>
    </source>
</evidence>
<keyword evidence="4" id="KW-1185">Reference proteome</keyword>
<name>A0A3M9M5L0_9MICO</name>
<dbReference type="Proteomes" id="UP000271678">
    <property type="component" value="Unassembled WGS sequence"/>
</dbReference>